<protein>
    <submittedName>
        <fullName evidence="2">Uncharacterized protein</fullName>
    </submittedName>
</protein>
<feature type="region of interest" description="Disordered" evidence="1">
    <location>
        <begin position="45"/>
        <end position="78"/>
    </location>
</feature>
<reference evidence="2" key="1">
    <citation type="submission" date="2009-10" db="EMBL/GenBank/DDBJ databases">
        <title>Diversity of trophic interactions inside an arsenic-rich microbial ecosystem.</title>
        <authorList>
            <person name="Bertin P.N."/>
            <person name="Heinrich-Salmeron A."/>
            <person name="Pelletier E."/>
            <person name="Goulhen-Chollet F."/>
            <person name="Arsene-Ploetze F."/>
            <person name="Gallien S."/>
            <person name="Calteau A."/>
            <person name="Vallenet D."/>
            <person name="Casiot C."/>
            <person name="Chane-Woon-Ming B."/>
            <person name="Giloteaux L."/>
            <person name="Barakat M."/>
            <person name="Bonnefoy V."/>
            <person name="Bruneel O."/>
            <person name="Chandler M."/>
            <person name="Cleiss J."/>
            <person name="Duran R."/>
            <person name="Elbaz-Poulichet F."/>
            <person name="Fonknechten N."/>
            <person name="Lauga B."/>
            <person name="Mornico D."/>
            <person name="Ortet P."/>
            <person name="Schaeffer C."/>
            <person name="Siguier P."/>
            <person name="Alexander Thil Smith A."/>
            <person name="Van Dorsselaer A."/>
            <person name="Weissenbach J."/>
            <person name="Medigue C."/>
            <person name="Le Paslier D."/>
        </authorList>
    </citation>
    <scope>NUCLEOTIDE SEQUENCE</scope>
</reference>
<feature type="region of interest" description="Disordered" evidence="1">
    <location>
        <begin position="106"/>
        <end position="143"/>
    </location>
</feature>
<evidence type="ECO:0000256" key="1">
    <source>
        <dbReference type="SAM" id="MobiDB-lite"/>
    </source>
</evidence>
<feature type="compositionally biased region" description="Polar residues" evidence="1">
    <location>
        <begin position="109"/>
        <end position="119"/>
    </location>
</feature>
<evidence type="ECO:0000313" key="2">
    <source>
        <dbReference type="EMBL" id="CBI07039.1"/>
    </source>
</evidence>
<dbReference type="EMBL" id="CABQ01000054">
    <property type="protein sequence ID" value="CBI07039.1"/>
    <property type="molecule type" value="Genomic_DNA"/>
</dbReference>
<gene>
    <name evidence="2" type="ORF">CARN6_0345</name>
</gene>
<comment type="caution">
    <text evidence="2">The sequence shown here is derived from an EMBL/GenBank/DDBJ whole genome shotgun (WGS) entry which is preliminary data.</text>
</comment>
<organism evidence="2">
    <name type="scientific">mine drainage metagenome</name>
    <dbReference type="NCBI Taxonomy" id="410659"/>
    <lineage>
        <taxon>unclassified sequences</taxon>
        <taxon>metagenomes</taxon>
        <taxon>ecological metagenomes</taxon>
    </lineage>
</organism>
<sequence length="143" mass="16026">MINYKKYSLKNSHSGSPFIRHFALTSIFSILNKTKIALEIQQSTPKMDFSTPLQAPVDPTRQNHYSGNATVASSGNRNRYTDPCSVFTSSVNRISGFPSRTRTVRSGWETRNLTKTSTLEPKMPQCETQTAKPESSRKPGVRL</sequence>
<feature type="compositionally biased region" description="Polar residues" evidence="1">
    <location>
        <begin position="60"/>
        <end position="78"/>
    </location>
</feature>
<proteinExistence type="predicted"/>
<name>E6QIH3_9ZZZZ</name>
<dbReference type="AlphaFoldDB" id="E6QIH3"/>
<accession>E6QIH3</accession>